<proteinExistence type="predicted"/>
<evidence type="ECO:0000313" key="2">
    <source>
        <dbReference type="Proteomes" id="UP000827976"/>
    </source>
</evidence>
<keyword evidence="2" id="KW-1185">Reference proteome</keyword>
<reference evidence="2" key="1">
    <citation type="journal article" date="2022" name="Nat. Commun.">
        <title>Chromosome evolution and the genetic basis of agronomically important traits in greater yam.</title>
        <authorList>
            <person name="Bredeson J.V."/>
            <person name="Lyons J.B."/>
            <person name="Oniyinde I.O."/>
            <person name="Okereke N.R."/>
            <person name="Kolade O."/>
            <person name="Nnabue I."/>
            <person name="Nwadili C.O."/>
            <person name="Hribova E."/>
            <person name="Parker M."/>
            <person name="Nwogha J."/>
            <person name="Shu S."/>
            <person name="Carlson J."/>
            <person name="Kariba R."/>
            <person name="Muthemba S."/>
            <person name="Knop K."/>
            <person name="Barton G.J."/>
            <person name="Sherwood A.V."/>
            <person name="Lopez-Montes A."/>
            <person name="Asiedu R."/>
            <person name="Jamnadass R."/>
            <person name="Muchugi A."/>
            <person name="Goodstein D."/>
            <person name="Egesi C.N."/>
            <person name="Featherston J."/>
            <person name="Asfaw A."/>
            <person name="Simpson G.G."/>
            <person name="Dolezel J."/>
            <person name="Hendre P.S."/>
            <person name="Van Deynze A."/>
            <person name="Kumar P.L."/>
            <person name="Obidiegwu J.E."/>
            <person name="Bhattacharjee R."/>
            <person name="Rokhsar D.S."/>
        </authorList>
    </citation>
    <scope>NUCLEOTIDE SEQUENCE [LARGE SCALE GENOMIC DNA]</scope>
    <source>
        <strain evidence="2">cv. TDa95/00328</strain>
    </source>
</reference>
<dbReference type="Proteomes" id="UP000827976">
    <property type="component" value="Chromosome 8"/>
</dbReference>
<sequence>MEKEGKSVEVKENGVAKKRVCSAGAVPRSSSGGGNVCELKGGEKKRRLILSDSEDSDEFLISPRSKFASGDFQNGSMSVTGKKDSMQRLKRGEVKRVVVSDAGRRIEAEADCRDNVELGLKRKRCGEGSYDEVRSKKCMKRITEGNGVEKMITGSVKHTDNLSKINCKPLVPPDKESNGLNDQGMQCEPFNNSESSKIEASDELNGGGKSTVESKELDSNLYDKPEVADGQKNELDDRRIEAKMAYECGSSEAVDGLRDGTEERKNEAEKLDLKESSKLEAADRQSDDPGDNRITAKMVDSDVPNKLETADSPRDNAEVGNIESEYLIPNKSHKTESADKESEVIIDGSGEAIKTDLNMSGNLQKNSPLSGRSEAEKPVLLGSSKSKAAKLDKSVDKSTEAKKSGSTKSSKLETADRRRNAFMKGKVGSLVSDSKDFSKLEAEKTRSIQHSSQRTLKTGKGDTTYPICVKRKDHSIVKDKNVKRQGNFNVWKSLRGKKSGGPGKGLIVREKEEEARNSLCSSSIAKQNKILKQPSVSGERKILIRSTSSRNQSATRKNSSVQKCRSYDAKADRLILSSKRNLKGLGSPDVKEHMTSKVEGRASSKAPLLDNQNAEAPSAGRGTARQKLREQIKGILLDAGWKIDLRPRRGRNYEDNVYISPEGRGYWSITKAYAMFQEKLPSGHEAKQKGLPIKLLKKSGGSDHNLEGPSSPISMNMLSILKRKTAKQRSREELEETPLKISDHKRRIKEKQTTDDIGRKKKLKSSNISSTTNSVALAAQKPPILERNNSNKRGCALLVRGAHQEAESDDDDYVPYVWKRTVLSWLIDLGILPINGIVKYMNKRRTRAILEGRITRDGIHCNCCSKILSVSKFELHAGSKLQQPYENIYVDKLEMSLLQCLLDAWGKQESSERQGFFSVDVGGDDPNDDTCGICGDGGDLICCDGCPSTFHLNCLGIKVPPPGDWHCSNCSCKFCWVASGSCPRGSGQTAQLLCCSLCEEKYHKNCVPEVYALRRVSNNAPTSFCGRSCGEVFKGLHKLIGAKNDLEAGFSWSVLCRFDEDSPKHHFELPRKAECNSKIAVALAVMDECFLPITDERSGINLIHNVVYNCGSNFSRLNYSGFYTFVLERGDEIISVASIRIHGTRLAEMPFIGTRNMYRRQGMCRRLLTGIEAALSSLNIEKLIIPAISELTETWTTVFGFKPLDTSQRQEVRYVNMLVFPGTGLLQKTFFSTNSTEHHTIATEVDKVEHLSKDNCKLDLAKGSPRVSSGDCKSKVDDTEPNVATFGDSGNSPSEVSLLSYNDSHGSQLKAHKFMEKASDTDLSLKTEGVYHDGTVNGNHKVDNAGAGFKLDVHAAAEVAAQHMPNAKFSSSDASGSNLQDCNESNLHVPVSSQVLSTDGAHLDRCEVANLSHSSLHGQQGSKIIPETDFQNLSGMSSMVNEPYASPVDSKSCADKDMKTDANVGKAKLVSESHINHIIAGQDTSEANRGLSVASGKESDVSLGGVASDFDAVTEKPSTFFHAPEASVKTFIQQDPELTKVLECHIPTRYNCNNPDSINILSPPKQNGTSNGVVLQNKAPNGHSSVEQDPDAVSKSFGQNTPGLVALVPGNDNLDLVAKLPSMFVSEVSALGEGVTPDVSSAPDLATSESSAHLATMVHNASDIASDCMVHRETETADEANTDVAVQPNGPNYDFGKREVDTNFSLVKLANECGSSAQSSLGMISAPASDSSEAIIQQHETELPKVVHAPASGVAVPLADGTNNSEMHKVVNRCRQAVCLVDTTESAD</sequence>
<protein>
    <submittedName>
        <fullName evidence="1">Histone acetyltransferase protein</fullName>
        <ecNumber evidence="1">2.3.1.48</ecNumber>
    </submittedName>
</protein>
<comment type="caution">
    <text evidence="1">The sequence shown here is derived from an EMBL/GenBank/DDBJ whole genome shotgun (WGS) entry which is preliminary data.</text>
</comment>
<accession>A0ACB7VLX3</accession>
<organism evidence="1 2">
    <name type="scientific">Dioscorea alata</name>
    <name type="common">Purple yam</name>
    <dbReference type="NCBI Taxonomy" id="55571"/>
    <lineage>
        <taxon>Eukaryota</taxon>
        <taxon>Viridiplantae</taxon>
        <taxon>Streptophyta</taxon>
        <taxon>Embryophyta</taxon>
        <taxon>Tracheophyta</taxon>
        <taxon>Spermatophyta</taxon>
        <taxon>Magnoliopsida</taxon>
        <taxon>Liliopsida</taxon>
        <taxon>Dioscoreales</taxon>
        <taxon>Dioscoreaceae</taxon>
        <taxon>Dioscorea</taxon>
    </lineage>
</organism>
<name>A0ACB7VLX3_DIOAL</name>
<gene>
    <name evidence="1" type="ORF">IHE45_08G121900</name>
</gene>
<evidence type="ECO:0000313" key="1">
    <source>
        <dbReference type="EMBL" id="KAH7675201.1"/>
    </source>
</evidence>
<dbReference type="EMBL" id="CM037018">
    <property type="protein sequence ID" value="KAH7675201.1"/>
    <property type="molecule type" value="Genomic_DNA"/>
</dbReference>
<dbReference type="EC" id="2.3.1.48" evidence="1"/>
<keyword evidence="1" id="KW-0808">Transferase</keyword>
<keyword evidence="1" id="KW-0012">Acyltransferase</keyword>